<evidence type="ECO:0000259" key="1">
    <source>
        <dbReference type="Pfam" id="PF03050"/>
    </source>
</evidence>
<feature type="domain" description="Transposase IS66 central" evidence="1">
    <location>
        <begin position="16"/>
        <end position="82"/>
    </location>
</feature>
<evidence type="ECO:0000313" key="2">
    <source>
        <dbReference type="EMBL" id="MQM29505.1"/>
    </source>
</evidence>
<dbReference type="EMBL" id="PDHS01000055">
    <property type="protein sequence ID" value="MQM29505.1"/>
    <property type="molecule type" value="Genomic_DNA"/>
</dbReference>
<dbReference type="Proteomes" id="UP000342300">
    <property type="component" value="Unassembled WGS sequence"/>
</dbReference>
<gene>
    <name evidence="2" type="ORF">CRU78_02705</name>
</gene>
<protein>
    <recommendedName>
        <fullName evidence="1">Transposase IS66 central domain-containing protein</fullName>
    </recommendedName>
</protein>
<accession>A0A6A7RQ41</accession>
<dbReference type="InterPro" id="IPR004291">
    <property type="entry name" value="Transposase_IS66_central"/>
</dbReference>
<proteinExistence type="predicted"/>
<name>A0A6A7RQ41_9PROT</name>
<reference evidence="2 3" key="1">
    <citation type="submission" date="2017-09" db="EMBL/GenBank/DDBJ databases">
        <title>Metagenomic Analysis Reveals Denitrifying Candidatus Accumulibacter and Flanking Population as a Source of N2O.</title>
        <authorList>
            <person name="Gao H."/>
            <person name="Mao Y."/>
            <person name="Zhao X."/>
            <person name="Liu W.-T."/>
            <person name="Zhang T."/>
            <person name="Wells G."/>
        </authorList>
    </citation>
    <scope>NUCLEOTIDE SEQUENCE [LARGE SCALE GENOMIC DNA]</scope>
    <source>
        <strain evidence="2">CANDO_2_IC</strain>
    </source>
</reference>
<comment type="caution">
    <text evidence="2">The sequence shown here is derived from an EMBL/GenBank/DDBJ whole genome shotgun (WGS) entry which is preliminary data.</text>
</comment>
<sequence length="120" mass="13243">MGEIYHLNGARLEVRNDPAQWAERARALRQAITQMASQRERELANPALKIPASKVLRSMHKHWSGLTVFVDHPEVPMDNNVCHAARGMTNLCRLPDYAACGLLTDALAAGRGCRSPKLSA</sequence>
<organism evidence="2 3">
    <name type="scientific">Candidatus Accumulibacter phosphatis</name>
    <dbReference type="NCBI Taxonomy" id="327160"/>
    <lineage>
        <taxon>Bacteria</taxon>
        <taxon>Pseudomonadati</taxon>
        <taxon>Pseudomonadota</taxon>
        <taxon>Betaproteobacteria</taxon>
        <taxon>Candidatus Accumulibacter</taxon>
    </lineage>
</organism>
<evidence type="ECO:0000313" key="3">
    <source>
        <dbReference type="Proteomes" id="UP000342300"/>
    </source>
</evidence>
<dbReference type="Pfam" id="PF03050">
    <property type="entry name" value="DDE_Tnp_IS66"/>
    <property type="match status" value="1"/>
</dbReference>
<dbReference type="AlphaFoldDB" id="A0A6A7RQ41"/>